<keyword evidence="3" id="KW-1185">Reference proteome</keyword>
<dbReference type="EMBL" id="JABAYA010000364">
    <property type="protein sequence ID" value="KAF7720793.1"/>
    <property type="molecule type" value="Genomic_DNA"/>
</dbReference>
<reference evidence="2" key="1">
    <citation type="submission" date="2020-01" db="EMBL/GenBank/DDBJ databases">
        <title>Genome Sequencing of Three Apophysomyces-Like Fungal Strains Confirms a Novel Fungal Genus in the Mucoromycota with divergent Burkholderia-like Endosymbiotic Bacteria.</title>
        <authorList>
            <person name="Stajich J.E."/>
            <person name="Macias A.M."/>
            <person name="Carter-House D."/>
            <person name="Lovett B."/>
            <person name="Kasson L.R."/>
            <person name="Berry K."/>
            <person name="Grigoriev I."/>
            <person name="Chang Y."/>
            <person name="Spatafora J."/>
            <person name="Kasson M.T."/>
        </authorList>
    </citation>
    <scope>NUCLEOTIDE SEQUENCE</scope>
    <source>
        <strain evidence="2">NRRL A-21654</strain>
    </source>
</reference>
<feature type="non-terminal residue" evidence="2">
    <location>
        <position position="1"/>
    </location>
</feature>
<name>A0A8H7EKT8_9FUNG</name>
<proteinExistence type="predicted"/>
<keyword evidence="1" id="KW-0472">Membrane</keyword>
<protein>
    <submittedName>
        <fullName evidence="2">Uncharacterized protein</fullName>
    </submittedName>
</protein>
<dbReference type="InterPro" id="IPR011059">
    <property type="entry name" value="Metal-dep_hydrolase_composite"/>
</dbReference>
<gene>
    <name evidence="2" type="ORF">EC973_006069</name>
</gene>
<evidence type="ECO:0000313" key="2">
    <source>
        <dbReference type="EMBL" id="KAF7720793.1"/>
    </source>
</evidence>
<feature type="transmembrane region" description="Helical" evidence="1">
    <location>
        <begin position="35"/>
        <end position="55"/>
    </location>
</feature>
<keyword evidence="1" id="KW-1133">Transmembrane helix</keyword>
<comment type="caution">
    <text evidence="2">The sequence shown here is derived from an EMBL/GenBank/DDBJ whole genome shotgun (WGS) entry which is preliminary data.</text>
</comment>
<organism evidence="2 3">
    <name type="scientific">Apophysomyces ossiformis</name>
    <dbReference type="NCBI Taxonomy" id="679940"/>
    <lineage>
        <taxon>Eukaryota</taxon>
        <taxon>Fungi</taxon>
        <taxon>Fungi incertae sedis</taxon>
        <taxon>Mucoromycota</taxon>
        <taxon>Mucoromycotina</taxon>
        <taxon>Mucoromycetes</taxon>
        <taxon>Mucorales</taxon>
        <taxon>Mucorineae</taxon>
        <taxon>Mucoraceae</taxon>
        <taxon>Apophysomyces</taxon>
    </lineage>
</organism>
<accession>A0A8H7EKT8</accession>
<dbReference type="AlphaFoldDB" id="A0A8H7EKT8"/>
<dbReference type="GO" id="GO:0016810">
    <property type="term" value="F:hydrolase activity, acting on carbon-nitrogen (but not peptide) bonds"/>
    <property type="evidence" value="ECO:0007669"/>
    <property type="project" value="InterPro"/>
</dbReference>
<dbReference type="Proteomes" id="UP000605846">
    <property type="component" value="Unassembled WGS sequence"/>
</dbReference>
<dbReference type="SUPFAM" id="SSF51338">
    <property type="entry name" value="Composite domain of metallo-dependent hydrolases"/>
    <property type="match status" value="1"/>
</dbReference>
<evidence type="ECO:0000313" key="3">
    <source>
        <dbReference type="Proteomes" id="UP000605846"/>
    </source>
</evidence>
<dbReference type="Gene3D" id="2.30.40.10">
    <property type="entry name" value="Urease, subunit C, domain 1"/>
    <property type="match status" value="1"/>
</dbReference>
<evidence type="ECO:0000256" key="1">
    <source>
        <dbReference type="SAM" id="Phobius"/>
    </source>
</evidence>
<sequence length="173" mass="18969">KQGYSAIPVGENIPSVAPSISKASDVVGRVKRSPALLGILTAAALAAGFCLALLLPVCNHELRSHPYAKVVKPGISDIIFQERLHKCHNLQRERKFNITKQRRNPKARQVAPVLLKNAVVWDGQGKVFKDMDVLLEDGGIKDIRHQIQVVQNVKAIDDNTTKTDQSLAVAKQP</sequence>
<keyword evidence="1" id="KW-0812">Transmembrane</keyword>